<feature type="chain" id="PRO_5015692847" evidence="1">
    <location>
        <begin position="17"/>
        <end position="249"/>
    </location>
</feature>
<organism evidence="2 3">
    <name type="scientific">Coniella lustricola</name>
    <dbReference type="NCBI Taxonomy" id="2025994"/>
    <lineage>
        <taxon>Eukaryota</taxon>
        <taxon>Fungi</taxon>
        <taxon>Dikarya</taxon>
        <taxon>Ascomycota</taxon>
        <taxon>Pezizomycotina</taxon>
        <taxon>Sordariomycetes</taxon>
        <taxon>Sordariomycetidae</taxon>
        <taxon>Diaporthales</taxon>
        <taxon>Schizoparmaceae</taxon>
        <taxon>Coniella</taxon>
    </lineage>
</organism>
<dbReference type="InParanoid" id="A0A2T3AJ71"/>
<keyword evidence="1" id="KW-0732">Signal</keyword>
<sequence>MLRFCRCWAAWWPALSVDHGGWFPRRGVAGNGLGVVDSLHKGLARLPTRMLCKARDHVKVTSLPCGLEQAVFVVSTQLTFLQNHFRSCHRIAQGGSTPTDKTFRGTLAAAEACSAERLGGWRRDCSTAAYFKHYKRWAPRQLRISGQTRHTDRQRVPGTRYWFHPIRSAFPREPEPPHLSSLRVSCFYPLFLVYGGHEEEGLVTPLARESCPRTRGSRDSKKADQMQSTMVARRLQALQAHRMRWRRDP</sequence>
<evidence type="ECO:0000256" key="1">
    <source>
        <dbReference type="SAM" id="SignalP"/>
    </source>
</evidence>
<name>A0A2T3AJ71_9PEZI</name>
<dbReference type="Proteomes" id="UP000241462">
    <property type="component" value="Unassembled WGS sequence"/>
</dbReference>
<evidence type="ECO:0000313" key="2">
    <source>
        <dbReference type="EMBL" id="PSS00532.1"/>
    </source>
</evidence>
<evidence type="ECO:0000313" key="3">
    <source>
        <dbReference type="Proteomes" id="UP000241462"/>
    </source>
</evidence>
<protein>
    <submittedName>
        <fullName evidence="2">Uncharacterized protein</fullName>
    </submittedName>
</protein>
<reference evidence="2 3" key="1">
    <citation type="journal article" date="2018" name="Mycol. Prog.">
        <title>Coniella lustricola, a new species from submerged detritus.</title>
        <authorList>
            <person name="Raudabaugh D.B."/>
            <person name="Iturriaga T."/>
            <person name="Carver A."/>
            <person name="Mondo S."/>
            <person name="Pangilinan J."/>
            <person name="Lipzen A."/>
            <person name="He G."/>
            <person name="Amirebrahimi M."/>
            <person name="Grigoriev I.V."/>
            <person name="Miller A.N."/>
        </authorList>
    </citation>
    <scope>NUCLEOTIDE SEQUENCE [LARGE SCALE GENOMIC DNA]</scope>
    <source>
        <strain evidence="2 3">B22-T-1</strain>
    </source>
</reference>
<dbReference type="EMBL" id="KZ678383">
    <property type="protein sequence ID" value="PSS00532.1"/>
    <property type="molecule type" value="Genomic_DNA"/>
</dbReference>
<accession>A0A2T3AJ71</accession>
<proteinExistence type="predicted"/>
<dbReference type="AlphaFoldDB" id="A0A2T3AJ71"/>
<feature type="signal peptide" evidence="1">
    <location>
        <begin position="1"/>
        <end position="16"/>
    </location>
</feature>
<keyword evidence="3" id="KW-1185">Reference proteome</keyword>
<gene>
    <name evidence="2" type="ORF">BD289DRAFT_28406</name>
</gene>